<comment type="caution">
    <text evidence="2">The sequence shown here is derived from an EMBL/GenBank/DDBJ whole genome shotgun (WGS) entry which is preliminary data.</text>
</comment>
<evidence type="ECO:0000313" key="3">
    <source>
        <dbReference type="Proteomes" id="UP001596145"/>
    </source>
</evidence>
<feature type="region of interest" description="Disordered" evidence="1">
    <location>
        <begin position="1"/>
        <end position="70"/>
    </location>
</feature>
<protein>
    <submittedName>
        <fullName evidence="2">Uncharacterized protein</fullName>
    </submittedName>
</protein>
<proteinExistence type="predicted"/>
<dbReference type="AlphaFoldDB" id="A0ABD5QTT8"/>
<evidence type="ECO:0000313" key="2">
    <source>
        <dbReference type="EMBL" id="MFC5135528.1"/>
    </source>
</evidence>
<gene>
    <name evidence="2" type="ORF">ACFPJA_12475</name>
</gene>
<keyword evidence="3" id="KW-1185">Reference proteome</keyword>
<reference evidence="2 3" key="1">
    <citation type="journal article" date="2019" name="Int. J. Syst. Evol. Microbiol.">
        <title>The Global Catalogue of Microorganisms (GCM) 10K type strain sequencing project: providing services to taxonomists for standard genome sequencing and annotation.</title>
        <authorList>
            <consortium name="The Broad Institute Genomics Platform"/>
            <consortium name="The Broad Institute Genome Sequencing Center for Infectious Disease"/>
            <person name="Wu L."/>
            <person name="Ma J."/>
        </authorList>
    </citation>
    <scope>NUCLEOTIDE SEQUENCE [LARGE SCALE GENOMIC DNA]</scope>
    <source>
        <strain evidence="2 3">CGMCC 1.16026</strain>
    </source>
</reference>
<sequence>MSTIQTSDIDDNDDGGEPADGTQSWAERHREELEREANSDLPHAWVAEQFLESIPDQEERDDEDDEEGDS</sequence>
<accession>A0ABD5QTT8</accession>
<feature type="compositionally biased region" description="Acidic residues" evidence="1">
    <location>
        <begin position="8"/>
        <end position="17"/>
    </location>
</feature>
<feature type="compositionally biased region" description="Acidic residues" evidence="1">
    <location>
        <begin position="55"/>
        <end position="70"/>
    </location>
</feature>
<evidence type="ECO:0000256" key="1">
    <source>
        <dbReference type="SAM" id="MobiDB-lite"/>
    </source>
</evidence>
<dbReference type="RefSeq" id="WP_122106618.1">
    <property type="nucleotide sequence ID" value="NZ_JBHSKV010000017.1"/>
</dbReference>
<feature type="compositionally biased region" description="Basic and acidic residues" evidence="1">
    <location>
        <begin position="26"/>
        <end position="38"/>
    </location>
</feature>
<dbReference type="EMBL" id="JBHSKV010000017">
    <property type="protein sequence ID" value="MFC5135528.1"/>
    <property type="molecule type" value="Genomic_DNA"/>
</dbReference>
<organism evidence="2 3">
    <name type="scientific">Halorubrum glutamatedens</name>
    <dbReference type="NCBI Taxonomy" id="2707018"/>
    <lineage>
        <taxon>Archaea</taxon>
        <taxon>Methanobacteriati</taxon>
        <taxon>Methanobacteriota</taxon>
        <taxon>Stenosarchaea group</taxon>
        <taxon>Halobacteria</taxon>
        <taxon>Halobacteriales</taxon>
        <taxon>Haloferacaceae</taxon>
        <taxon>Halorubrum</taxon>
    </lineage>
</organism>
<dbReference type="Proteomes" id="UP001596145">
    <property type="component" value="Unassembled WGS sequence"/>
</dbReference>
<name>A0ABD5QTT8_9EURY</name>